<dbReference type="PANTHER" id="PTHR19376">
    <property type="entry name" value="DNA-DIRECTED RNA POLYMERASE"/>
    <property type="match status" value="1"/>
</dbReference>
<evidence type="ECO:0000256" key="3">
    <source>
        <dbReference type="ARBA" id="ARBA00022478"/>
    </source>
</evidence>
<dbReference type="GO" id="GO:0003899">
    <property type="term" value="F:DNA-directed RNA polymerase activity"/>
    <property type="evidence" value="ECO:0007669"/>
    <property type="project" value="UniProtKB-EC"/>
</dbReference>
<keyword evidence="10" id="KW-0175">Coiled coil</keyword>
<dbReference type="Gene3D" id="1.10.274.100">
    <property type="entry name" value="RNA polymerase Rpb1, domain 3"/>
    <property type="match status" value="2"/>
</dbReference>
<dbReference type="GO" id="GO:0006351">
    <property type="term" value="P:DNA-templated transcription"/>
    <property type="evidence" value="ECO:0007669"/>
    <property type="project" value="InterPro"/>
</dbReference>
<dbReference type="InterPro" id="IPR038120">
    <property type="entry name" value="Rpb1_funnel_sf"/>
</dbReference>
<evidence type="ECO:0000256" key="4">
    <source>
        <dbReference type="ARBA" id="ARBA00022679"/>
    </source>
</evidence>
<keyword evidence="3 9" id="KW-0240">DNA-directed RNA polymerase</keyword>
<dbReference type="SUPFAM" id="SSF64484">
    <property type="entry name" value="beta and beta-prime subunits of DNA dependent RNA-polymerase"/>
    <property type="match status" value="1"/>
</dbReference>
<name>A0AA35WB38_GEOBA</name>
<dbReference type="InterPro" id="IPR012754">
    <property type="entry name" value="DNA-dir_RpoC_beta_prime_bact"/>
</dbReference>
<dbReference type="Proteomes" id="UP001174909">
    <property type="component" value="Unassembled WGS sequence"/>
</dbReference>
<evidence type="ECO:0000256" key="1">
    <source>
        <dbReference type="ARBA" id="ARBA00004026"/>
    </source>
</evidence>
<keyword evidence="7 9" id="KW-0804">Transcription</keyword>
<dbReference type="EMBL" id="CASHTH010001059">
    <property type="protein sequence ID" value="CAI8010706.1"/>
    <property type="molecule type" value="Genomic_DNA"/>
</dbReference>
<evidence type="ECO:0000256" key="6">
    <source>
        <dbReference type="ARBA" id="ARBA00022723"/>
    </source>
</evidence>
<evidence type="ECO:0000256" key="7">
    <source>
        <dbReference type="ARBA" id="ARBA00023163"/>
    </source>
</evidence>
<dbReference type="InterPro" id="IPR006592">
    <property type="entry name" value="RNA_pol_N"/>
</dbReference>
<dbReference type="InterPro" id="IPR000722">
    <property type="entry name" value="RNA_pol_asu"/>
</dbReference>
<evidence type="ECO:0000256" key="8">
    <source>
        <dbReference type="ARBA" id="ARBA00048552"/>
    </source>
</evidence>
<keyword evidence="4 9" id="KW-0808">Transferase</keyword>
<dbReference type="Gene3D" id="2.40.40.20">
    <property type="match status" value="1"/>
</dbReference>
<dbReference type="Gene3D" id="6.10.250.2940">
    <property type="match status" value="1"/>
</dbReference>
<dbReference type="InterPro" id="IPR007080">
    <property type="entry name" value="RNA_pol_Rpb1_1"/>
</dbReference>
<proteinExistence type="inferred from homology"/>
<evidence type="ECO:0000256" key="5">
    <source>
        <dbReference type="ARBA" id="ARBA00022695"/>
    </source>
</evidence>
<dbReference type="EC" id="2.7.7.6" evidence="9"/>
<dbReference type="PANTHER" id="PTHR19376:SF54">
    <property type="entry name" value="DNA-DIRECTED RNA POLYMERASE SUBUNIT BETA"/>
    <property type="match status" value="1"/>
</dbReference>
<dbReference type="CDD" id="cd01609">
    <property type="entry name" value="RNAP_beta'_N"/>
    <property type="match status" value="1"/>
</dbReference>
<dbReference type="Gene3D" id="1.10.40.90">
    <property type="match status" value="1"/>
</dbReference>
<dbReference type="InterPro" id="IPR045867">
    <property type="entry name" value="DNA-dir_RpoC_beta_prime"/>
</dbReference>
<dbReference type="InterPro" id="IPR042102">
    <property type="entry name" value="RNA_pol_Rpb1_3_sf"/>
</dbReference>
<dbReference type="Gene3D" id="1.10.1790.20">
    <property type="match status" value="1"/>
</dbReference>
<feature type="domain" description="RNA polymerase N-terminal" evidence="11">
    <location>
        <begin position="256"/>
        <end position="537"/>
    </location>
</feature>
<dbReference type="NCBIfam" id="TIGR02386">
    <property type="entry name" value="rpoC_TIGR"/>
    <property type="match status" value="1"/>
</dbReference>
<dbReference type="Pfam" id="PF04998">
    <property type="entry name" value="RNA_pol_Rpb1_5"/>
    <property type="match status" value="1"/>
</dbReference>
<dbReference type="GO" id="GO:0046872">
    <property type="term" value="F:metal ion binding"/>
    <property type="evidence" value="ECO:0007669"/>
    <property type="project" value="UniProtKB-KW"/>
</dbReference>
<dbReference type="Gene3D" id="2.40.50.100">
    <property type="match status" value="1"/>
</dbReference>
<dbReference type="Pfam" id="PF04997">
    <property type="entry name" value="RNA_pol_Rpb1_1"/>
    <property type="match status" value="1"/>
</dbReference>
<sequence length="1198" mass="133346">MNTAFDSISIKIASPDQIKDESKKTSCKRRNPAQAVDDSFICPEKGTCSCGEVKKAETINYRSFRPEPEGLFCEAIFGPQKDWECNCGKYKRIKHKGLICDRCGVEITQQRVRRDRLGYIQLAAPVSHIWYFKGIPSRIGTFCELSSRDVERVLYFEGFIVVEVTDPDCPLERGQVLTEIEYIEHSNKYRDGSRDGFRAGTGAEVIRELLSDIDLEAEIEKLTTELEETTSQQKKLKIAKQLKQMADFAEVGQRPEWMILDVIPVIPPDLRPLVPLEGGRFATSDLNDLYRRVINRNNRLRKLIQLRSPEVILRNEKRMLQEAVDAFFDNGRHGRRVTGPGNRPLKSLADVLKGKIGRFRQNLLGKRVDYSGRSVIVVGPELGLHQCGIPKRMAVELFKPFIIERLQAYGHTQTIKRAKHLAEHVDSDSPVWEVVEEVIADHPVLLNRPPTLHRLGIQAFLPVLVEGKSIRIPPLVCKAFNADFDGDQMAVHVPLTVEAQAEAKLLMLSSHNILKPSHGDPIAVPELDMVLGSSFLTTLREKLWCHRRYAQPEEVITAHVAGQLKLHDSIQLFRASNGDDGKTAEPILTTVGRVIFNQVLPPGLEWEDENSQQRLPYLNAEADGRQLSNLIHRCFNELGTRTTTEVLEKVQKLAFEYATLSGISPGIMDYITPDNRDTLVSKAQTEIDALLSNVSVSEREEHENEQIRIWLNAITAVEHTMFSILPELDPVHIMADSGARARKNPFMQISAIIGLKAKQSGEILIPPITTSYRDGLDVLDYFNSTYGSRKGLVDTAMKTAASGYLTRKLVDVAQDVRITTEDCGTLNSIQKFATDGGDLAFKISGRTAAEEILNPENGDLLVPSGTVISAQMSEQIDALGIRIAKVRSVLTCQTDDGVCAKCYGNDLTTNHLVNVGEAVGIIAAQSIGEPGTQLTMRTFHTGGAANLDIVAGIPRVTELFEARRPKRGEAAEIAEIEGYVQSAGMKSGIPTYRIEHEGYQSRLYQIPDEKRRVAEGDWVDAGEPLTDGYLNPHDILSIGREEAVWSYLVDEVQKVYGKETINDKHVETIVRQMLTKIRITEPGDTNFYPNDEVQRRQFERVNSEIEEKDGTAASGEPILQSISKASLSTDSFISAASFQQTTKVLTDAAVSGQTDRLFGLKENVILGRLIPAGSGFSNFQDLEISSIEPEISETGDDD</sequence>
<evidence type="ECO:0000256" key="9">
    <source>
        <dbReference type="RuleBase" id="RU004279"/>
    </source>
</evidence>
<keyword evidence="5 9" id="KW-0548">Nucleotidyltransferase</keyword>
<evidence type="ECO:0000259" key="11">
    <source>
        <dbReference type="SMART" id="SM00663"/>
    </source>
</evidence>
<keyword evidence="6" id="KW-0479">Metal-binding</keyword>
<dbReference type="AlphaFoldDB" id="A0AA35WB38"/>
<dbReference type="GO" id="GO:0003677">
    <property type="term" value="F:DNA binding"/>
    <property type="evidence" value="ECO:0007669"/>
    <property type="project" value="InterPro"/>
</dbReference>
<dbReference type="SMART" id="SM00663">
    <property type="entry name" value="RPOLA_N"/>
    <property type="match status" value="1"/>
</dbReference>
<dbReference type="GO" id="GO:0000428">
    <property type="term" value="C:DNA-directed RNA polymerase complex"/>
    <property type="evidence" value="ECO:0007669"/>
    <property type="project" value="UniProtKB-KW"/>
</dbReference>
<evidence type="ECO:0000256" key="2">
    <source>
        <dbReference type="ARBA" id="ARBA00006460"/>
    </source>
</evidence>
<comment type="caution">
    <text evidence="12">The sequence shown here is derived from an EMBL/GenBank/DDBJ whole genome shotgun (WGS) entry which is preliminary data.</text>
</comment>
<dbReference type="Gene3D" id="1.10.150.390">
    <property type="match status" value="1"/>
</dbReference>
<dbReference type="Pfam" id="PF04983">
    <property type="entry name" value="RNA_pol_Rpb1_3"/>
    <property type="match status" value="1"/>
</dbReference>
<dbReference type="HAMAP" id="MF_01322">
    <property type="entry name" value="RNApol_bact_RpoC"/>
    <property type="match status" value="1"/>
</dbReference>
<dbReference type="InterPro" id="IPR044893">
    <property type="entry name" value="RNA_pol_Rpb1_clamp_domain"/>
</dbReference>
<dbReference type="Gene3D" id="4.10.860.120">
    <property type="entry name" value="RNA polymerase II, clamp domain"/>
    <property type="match status" value="1"/>
</dbReference>
<keyword evidence="13" id="KW-1185">Reference proteome</keyword>
<feature type="coiled-coil region" evidence="10">
    <location>
        <begin position="212"/>
        <end position="239"/>
    </location>
</feature>
<gene>
    <name evidence="12" type="ORF">GBAR_LOCUS7020</name>
</gene>
<evidence type="ECO:0000313" key="12">
    <source>
        <dbReference type="EMBL" id="CAI8010706.1"/>
    </source>
</evidence>
<comment type="similarity">
    <text evidence="2 9">Belongs to the RNA polymerase beta' chain family.</text>
</comment>
<evidence type="ECO:0000256" key="10">
    <source>
        <dbReference type="SAM" id="Coils"/>
    </source>
</evidence>
<comment type="catalytic activity">
    <reaction evidence="8 9">
        <text>RNA(n) + a ribonucleoside 5'-triphosphate = RNA(n+1) + diphosphate</text>
        <dbReference type="Rhea" id="RHEA:21248"/>
        <dbReference type="Rhea" id="RHEA-COMP:14527"/>
        <dbReference type="Rhea" id="RHEA-COMP:17342"/>
        <dbReference type="ChEBI" id="CHEBI:33019"/>
        <dbReference type="ChEBI" id="CHEBI:61557"/>
        <dbReference type="ChEBI" id="CHEBI:140395"/>
        <dbReference type="EC" id="2.7.7.6"/>
    </reaction>
</comment>
<evidence type="ECO:0000313" key="13">
    <source>
        <dbReference type="Proteomes" id="UP001174909"/>
    </source>
</evidence>
<dbReference type="CDD" id="cd02655">
    <property type="entry name" value="RNAP_beta'_C"/>
    <property type="match status" value="1"/>
</dbReference>
<protein>
    <recommendedName>
        <fullName evidence="9">DNA-directed RNA polymerase subunit</fullName>
        <ecNumber evidence="9">2.7.7.6</ecNumber>
    </recommendedName>
</protein>
<dbReference type="InterPro" id="IPR007081">
    <property type="entry name" value="RNA_pol_Rpb1_5"/>
</dbReference>
<reference evidence="12" key="1">
    <citation type="submission" date="2023-03" db="EMBL/GenBank/DDBJ databases">
        <authorList>
            <person name="Steffen K."/>
            <person name="Cardenas P."/>
        </authorList>
    </citation>
    <scope>NUCLEOTIDE SEQUENCE</scope>
</reference>
<organism evidence="12 13">
    <name type="scientific">Geodia barretti</name>
    <name type="common">Barrett's horny sponge</name>
    <dbReference type="NCBI Taxonomy" id="519541"/>
    <lineage>
        <taxon>Eukaryota</taxon>
        <taxon>Metazoa</taxon>
        <taxon>Porifera</taxon>
        <taxon>Demospongiae</taxon>
        <taxon>Heteroscleromorpha</taxon>
        <taxon>Tetractinellida</taxon>
        <taxon>Astrophorina</taxon>
        <taxon>Geodiidae</taxon>
        <taxon>Geodia</taxon>
    </lineage>
</organism>
<dbReference type="Gene3D" id="1.10.132.30">
    <property type="match status" value="1"/>
</dbReference>
<accession>A0AA35WB38</accession>
<dbReference type="Pfam" id="PF00623">
    <property type="entry name" value="RNA_pol_Rpb1_2"/>
    <property type="match status" value="1"/>
</dbReference>
<dbReference type="InterPro" id="IPR007066">
    <property type="entry name" value="RNA_pol_Rpb1_3"/>
</dbReference>
<comment type="function">
    <text evidence="1 9">DNA-dependent RNA polymerase catalyzes the transcription of DNA into RNA using the four ribonucleoside triphosphates as substrates.</text>
</comment>
<dbReference type="GO" id="GO:0031981">
    <property type="term" value="C:nuclear lumen"/>
    <property type="evidence" value="ECO:0007669"/>
    <property type="project" value="UniProtKB-ARBA"/>
</dbReference>